<organism evidence="2 3">
    <name type="scientific">Mucuna pruriens</name>
    <name type="common">Velvet bean</name>
    <name type="synonym">Dolichos pruriens</name>
    <dbReference type="NCBI Taxonomy" id="157652"/>
    <lineage>
        <taxon>Eukaryota</taxon>
        <taxon>Viridiplantae</taxon>
        <taxon>Streptophyta</taxon>
        <taxon>Embryophyta</taxon>
        <taxon>Tracheophyta</taxon>
        <taxon>Spermatophyta</taxon>
        <taxon>Magnoliopsida</taxon>
        <taxon>eudicotyledons</taxon>
        <taxon>Gunneridae</taxon>
        <taxon>Pentapetalae</taxon>
        <taxon>rosids</taxon>
        <taxon>fabids</taxon>
        <taxon>Fabales</taxon>
        <taxon>Fabaceae</taxon>
        <taxon>Papilionoideae</taxon>
        <taxon>50 kb inversion clade</taxon>
        <taxon>NPAAA clade</taxon>
        <taxon>indigoferoid/millettioid clade</taxon>
        <taxon>Phaseoleae</taxon>
        <taxon>Mucuna</taxon>
    </lineage>
</organism>
<feature type="non-terminal residue" evidence="2">
    <location>
        <position position="1"/>
    </location>
</feature>
<dbReference type="PROSITE" id="PS50088">
    <property type="entry name" value="ANK_REPEAT"/>
    <property type="match status" value="1"/>
</dbReference>
<proteinExistence type="predicted"/>
<feature type="repeat" description="ANK" evidence="1">
    <location>
        <begin position="34"/>
        <end position="66"/>
    </location>
</feature>
<keyword evidence="3" id="KW-1185">Reference proteome</keyword>
<protein>
    <submittedName>
        <fullName evidence="2">Uncharacterized protein</fullName>
    </submittedName>
</protein>
<comment type="caution">
    <text evidence="2">The sequence shown here is derived from an EMBL/GenBank/DDBJ whole genome shotgun (WGS) entry which is preliminary data.</text>
</comment>
<dbReference type="EMBL" id="QJKJ01001116">
    <property type="protein sequence ID" value="RDY09156.1"/>
    <property type="molecule type" value="Genomic_DNA"/>
</dbReference>
<evidence type="ECO:0000313" key="3">
    <source>
        <dbReference type="Proteomes" id="UP000257109"/>
    </source>
</evidence>
<evidence type="ECO:0000256" key="1">
    <source>
        <dbReference type="PROSITE-ProRule" id="PRU00023"/>
    </source>
</evidence>
<dbReference type="Proteomes" id="UP000257109">
    <property type="component" value="Unassembled WGS sequence"/>
</dbReference>
<name>A0A371I290_MUCPR</name>
<dbReference type="OrthoDB" id="194358at2759"/>
<dbReference type="AlphaFoldDB" id="A0A371I290"/>
<gene>
    <name evidence="2" type="ORF">CR513_06528</name>
</gene>
<accession>A0A371I290</accession>
<evidence type="ECO:0000313" key="2">
    <source>
        <dbReference type="EMBL" id="RDY09156.1"/>
    </source>
</evidence>
<keyword evidence="1" id="KW-0040">ANK repeat</keyword>
<reference evidence="2" key="1">
    <citation type="submission" date="2018-05" db="EMBL/GenBank/DDBJ databases">
        <title>Draft genome of Mucuna pruriens seed.</title>
        <authorList>
            <person name="Nnadi N.E."/>
            <person name="Vos R."/>
            <person name="Hasami M.H."/>
            <person name="Devisetty U.K."/>
            <person name="Aguiy J.C."/>
        </authorList>
    </citation>
    <scope>NUCLEOTIDE SEQUENCE [LARGE SCALE GENOMIC DNA]</scope>
    <source>
        <strain evidence="2">JCA_2017</strain>
    </source>
</reference>
<sequence>MEIVVEGEANEFLKLICQITSPSLKDEVSAEGRGHNQPLHIVVKCGNDMLARVLIDNGSSLNVMPKDTLEKLYSTSS</sequence>
<dbReference type="InterPro" id="IPR002110">
    <property type="entry name" value="Ankyrin_rpt"/>
</dbReference>